<sequence>MPAHKRPLGLPERQALDDFVARLCIRLARLLEVVYEAGYHLAGPTRPPAEGASPENYCLVRHRLLHHMTELVDQPFCLTAVPSNVLRTDGGSGEDRSVIMRLERITTLLHQNPTDIRF</sequence>
<accession>A0A3P7NP10</accession>
<dbReference type="OrthoDB" id="5379943at2759"/>
<feature type="non-terminal residue" evidence="1">
    <location>
        <position position="118"/>
    </location>
</feature>
<keyword evidence="2" id="KW-1185">Reference proteome</keyword>
<protein>
    <submittedName>
        <fullName evidence="1">Uncharacterized protein</fullName>
    </submittedName>
</protein>
<dbReference type="AlphaFoldDB" id="A0A3P7NP10"/>
<evidence type="ECO:0000313" key="2">
    <source>
        <dbReference type="Proteomes" id="UP000281553"/>
    </source>
</evidence>
<gene>
    <name evidence="1" type="ORF">DILT_LOCUS19409</name>
</gene>
<proteinExistence type="predicted"/>
<dbReference type="Proteomes" id="UP000281553">
    <property type="component" value="Unassembled WGS sequence"/>
</dbReference>
<evidence type="ECO:0000313" key="1">
    <source>
        <dbReference type="EMBL" id="VDN44705.1"/>
    </source>
</evidence>
<organism evidence="1 2">
    <name type="scientific">Dibothriocephalus latus</name>
    <name type="common">Fish tapeworm</name>
    <name type="synonym">Diphyllobothrium latum</name>
    <dbReference type="NCBI Taxonomy" id="60516"/>
    <lineage>
        <taxon>Eukaryota</taxon>
        <taxon>Metazoa</taxon>
        <taxon>Spiralia</taxon>
        <taxon>Lophotrochozoa</taxon>
        <taxon>Platyhelminthes</taxon>
        <taxon>Cestoda</taxon>
        <taxon>Eucestoda</taxon>
        <taxon>Diphyllobothriidea</taxon>
        <taxon>Diphyllobothriidae</taxon>
        <taxon>Dibothriocephalus</taxon>
    </lineage>
</organism>
<name>A0A3P7NP10_DIBLA</name>
<reference evidence="1 2" key="1">
    <citation type="submission" date="2018-11" db="EMBL/GenBank/DDBJ databases">
        <authorList>
            <consortium name="Pathogen Informatics"/>
        </authorList>
    </citation>
    <scope>NUCLEOTIDE SEQUENCE [LARGE SCALE GENOMIC DNA]</scope>
</reference>
<dbReference type="EMBL" id="UYRU01112732">
    <property type="protein sequence ID" value="VDN44705.1"/>
    <property type="molecule type" value="Genomic_DNA"/>
</dbReference>